<comment type="subcellular location">
    <subcellularLocation>
        <location evidence="1">Cell envelope</location>
    </subcellularLocation>
</comment>
<reference evidence="6 7" key="1">
    <citation type="submission" date="2019-02" db="EMBL/GenBank/DDBJ databases">
        <title>Sequencing the genomes of 1000 actinobacteria strains.</title>
        <authorList>
            <person name="Klenk H.-P."/>
        </authorList>
    </citation>
    <scope>NUCLEOTIDE SEQUENCE [LARGE SCALE GENOMIC DNA]</scope>
    <source>
        <strain evidence="6 7">DSM 16932</strain>
    </source>
</reference>
<name>A0A4Q7LYC2_9MICO</name>
<keyword evidence="7" id="KW-1185">Reference proteome</keyword>
<dbReference type="InterPro" id="IPR050490">
    <property type="entry name" value="Bact_solute-bd_prot1"/>
</dbReference>
<gene>
    <name evidence="6" type="ORF">EV386_0030</name>
</gene>
<dbReference type="PANTHER" id="PTHR43649">
    <property type="entry name" value="ARABINOSE-BINDING PROTEIN-RELATED"/>
    <property type="match status" value="1"/>
</dbReference>
<dbReference type="GO" id="GO:0030313">
    <property type="term" value="C:cell envelope"/>
    <property type="evidence" value="ECO:0007669"/>
    <property type="project" value="UniProtKB-SubCell"/>
</dbReference>
<accession>A0A4Q7LYC2</accession>
<dbReference type="EMBL" id="SGWX01000001">
    <property type="protein sequence ID" value="RZS59794.1"/>
    <property type="molecule type" value="Genomic_DNA"/>
</dbReference>
<evidence type="ECO:0000313" key="6">
    <source>
        <dbReference type="EMBL" id="RZS59794.1"/>
    </source>
</evidence>
<dbReference type="Pfam" id="PF01547">
    <property type="entry name" value="SBP_bac_1"/>
    <property type="match status" value="1"/>
</dbReference>
<evidence type="ECO:0000256" key="2">
    <source>
        <dbReference type="ARBA" id="ARBA00008520"/>
    </source>
</evidence>
<feature type="chain" id="PRO_5038404791" evidence="5">
    <location>
        <begin position="28"/>
        <end position="417"/>
    </location>
</feature>
<dbReference type="Gene3D" id="3.40.190.10">
    <property type="entry name" value="Periplasmic binding protein-like II"/>
    <property type="match status" value="1"/>
</dbReference>
<dbReference type="PROSITE" id="PS51257">
    <property type="entry name" value="PROKAR_LIPOPROTEIN"/>
    <property type="match status" value="1"/>
</dbReference>
<comment type="similarity">
    <text evidence="2">Belongs to the bacterial solute-binding protein 1 family.</text>
</comment>
<dbReference type="InterPro" id="IPR006059">
    <property type="entry name" value="SBP"/>
</dbReference>
<keyword evidence="3" id="KW-0813">Transport</keyword>
<proteinExistence type="inferred from homology"/>
<evidence type="ECO:0000256" key="1">
    <source>
        <dbReference type="ARBA" id="ARBA00004196"/>
    </source>
</evidence>
<dbReference type="OrthoDB" id="2531053at2"/>
<dbReference type="AlphaFoldDB" id="A0A4Q7LYC2"/>
<comment type="caution">
    <text evidence="6">The sequence shown here is derived from an EMBL/GenBank/DDBJ whole genome shotgun (WGS) entry which is preliminary data.</text>
</comment>
<sequence>MTRQPTRRLTRGLAAAAALSAVLGLTACGNGGGFADESPAADAGDSTDTTLSVLIGSSGDAETASVQAAIDAWSAATGHSAELKVATDLNQQLAQGFAAKTPPDVFYVSTESFPGWAENGSLWAYGDQLDAEFYPGLVDSFTFDGQFFAAPKDFSTLALIINDDAWQAAGLTDADYPTTWQELADVAETLTTDGQVGLSFGPEWARIGAFMAQAGGGLLDADGNAAVDSDANLQALEFVKQMLADGVAAFPSAIGAGWGGEAFGSGGAAMTIEGNWISGALSADFPDVNWTAVELPQGPGGDRGTLQFTNAWGIANDSQNKDVALSFVEFMVSDAQQMQFAKDFGVMPSVTSVADEWAAEFPEMGAFIRGGEYAQGVPPLQGIGSVLSDFNAQLEGLSTGDPASILSSVQSTLSALQ</sequence>
<evidence type="ECO:0000256" key="4">
    <source>
        <dbReference type="ARBA" id="ARBA00022729"/>
    </source>
</evidence>
<dbReference type="Proteomes" id="UP000293852">
    <property type="component" value="Unassembled WGS sequence"/>
</dbReference>
<dbReference type="PANTHER" id="PTHR43649:SF31">
    <property type="entry name" value="SN-GLYCEROL-3-PHOSPHATE-BINDING PERIPLASMIC PROTEIN UGPB"/>
    <property type="match status" value="1"/>
</dbReference>
<protein>
    <submittedName>
        <fullName evidence="6">Carbohydrate ABC transporter substrate-binding protein (CUT1 family)</fullName>
    </submittedName>
</protein>
<dbReference type="SUPFAM" id="SSF53850">
    <property type="entry name" value="Periplasmic binding protein-like II"/>
    <property type="match status" value="1"/>
</dbReference>
<evidence type="ECO:0000256" key="5">
    <source>
        <dbReference type="SAM" id="SignalP"/>
    </source>
</evidence>
<dbReference type="RefSeq" id="WP_130411225.1">
    <property type="nucleotide sequence ID" value="NZ_SGWX01000001.1"/>
</dbReference>
<evidence type="ECO:0000313" key="7">
    <source>
        <dbReference type="Proteomes" id="UP000293852"/>
    </source>
</evidence>
<keyword evidence="4 5" id="KW-0732">Signal</keyword>
<feature type="signal peptide" evidence="5">
    <location>
        <begin position="1"/>
        <end position="27"/>
    </location>
</feature>
<organism evidence="6 7">
    <name type="scientific">Xylanimonas ulmi</name>
    <dbReference type="NCBI Taxonomy" id="228973"/>
    <lineage>
        <taxon>Bacteria</taxon>
        <taxon>Bacillati</taxon>
        <taxon>Actinomycetota</taxon>
        <taxon>Actinomycetes</taxon>
        <taxon>Micrococcales</taxon>
        <taxon>Promicromonosporaceae</taxon>
        <taxon>Xylanimonas</taxon>
    </lineage>
</organism>
<evidence type="ECO:0000256" key="3">
    <source>
        <dbReference type="ARBA" id="ARBA00022448"/>
    </source>
</evidence>